<dbReference type="EMBL" id="LSSL01000675">
    <property type="protein sequence ID" value="OLY83978.1"/>
    <property type="molecule type" value="Genomic_DNA"/>
</dbReference>
<dbReference type="Proteomes" id="UP000187455">
    <property type="component" value="Unassembled WGS sequence"/>
</dbReference>
<proteinExistence type="predicted"/>
<name>A0A1R0H4J1_9FUNG</name>
<protein>
    <submittedName>
        <fullName evidence="2">Uncharacterized protein</fullName>
    </submittedName>
</protein>
<keyword evidence="3" id="KW-1185">Reference proteome</keyword>
<gene>
    <name evidence="2" type="ORF">AYI68_g1875</name>
</gene>
<evidence type="ECO:0000313" key="3">
    <source>
        <dbReference type="Proteomes" id="UP000187455"/>
    </source>
</evidence>
<reference evidence="2 3" key="1">
    <citation type="journal article" date="2016" name="Mol. Biol. Evol.">
        <title>Genome-Wide Survey of Gut Fungi (Harpellales) Reveals the First Horizontally Transferred Ubiquitin Gene from a Mosquito Host.</title>
        <authorList>
            <person name="Wang Y."/>
            <person name="White M.M."/>
            <person name="Kvist S."/>
            <person name="Moncalvo J.M."/>
        </authorList>
    </citation>
    <scope>NUCLEOTIDE SEQUENCE [LARGE SCALE GENOMIC DNA]</scope>
    <source>
        <strain evidence="2 3">ALG-7-W6</strain>
    </source>
</reference>
<accession>A0A1R0H4J1</accession>
<feature type="region of interest" description="Disordered" evidence="1">
    <location>
        <begin position="1"/>
        <end position="31"/>
    </location>
</feature>
<comment type="caution">
    <text evidence="2">The sequence shown here is derived from an EMBL/GenBank/DDBJ whole genome shotgun (WGS) entry which is preliminary data.</text>
</comment>
<feature type="compositionally biased region" description="Polar residues" evidence="1">
    <location>
        <begin position="19"/>
        <end position="31"/>
    </location>
</feature>
<organism evidence="2 3">
    <name type="scientific">Smittium mucronatum</name>
    <dbReference type="NCBI Taxonomy" id="133383"/>
    <lineage>
        <taxon>Eukaryota</taxon>
        <taxon>Fungi</taxon>
        <taxon>Fungi incertae sedis</taxon>
        <taxon>Zoopagomycota</taxon>
        <taxon>Kickxellomycotina</taxon>
        <taxon>Harpellomycetes</taxon>
        <taxon>Harpellales</taxon>
        <taxon>Legeriomycetaceae</taxon>
        <taxon>Smittium</taxon>
    </lineage>
</organism>
<evidence type="ECO:0000313" key="2">
    <source>
        <dbReference type="EMBL" id="OLY83978.1"/>
    </source>
</evidence>
<dbReference type="STRING" id="133383.A0A1R0H4J1"/>
<sequence length="67" mass="7581">MELDTASQNLQLLRENKRSPQPGNPQVTTRIPVNDLTVYPELTTALSSIEEDFFHSPLKEEESKIAL</sequence>
<evidence type="ECO:0000256" key="1">
    <source>
        <dbReference type="SAM" id="MobiDB-lite"/>
    </source>
</evidence>
<feature type="compositionally biased region" description="Polar residues" evidence="1">
    <location>
        <begin position="1"/>
        <end position="11"/>
    </location>
</feature>
<dbReference type="AlphaFoldDB" id="A0A1R0H4J1"/>